<keyword evidence="1" id="KW-0813">Transport</keyword>
<reference evidence="5 6" key="1">
    <citation type="journal article" date="2018" name="BMC Genomics">
        <title>Genomic evidence for intraspecific hybridization in a clonal and extremely halotolerant yeast.</title>
        <authorList>
            <person name="Gostincar C."/>
            <person name="Stajich J.E."/>
            <person name="Zupancic J."/>
            <person name="Zalar P."/>
            <person name="Gunde-Cimerman N."/>
        </authorList>
    </citation>
    <scope>NUCLEOTIDE SEQUENCE [LARGE SCALE GENOMIC DNA]</scope>
    <source>
        <strain evidence="5 6">EXF-6656</strain>
    </source>
</reference>
<feature type="region of interest" description="Disordered" evidence="3">
    <location>
        <begin position="576"/>
        <end position="612"/>
    </location>
</feature>
<dbReference type="PANTHER" id="PTHR12616:SF1">
    <property type="entry name" value="VACUOLAR PROTEIN SORTING-ASSOCIATED PROTEIN 41 HOMOLOG"/>
    <property type="match status" value="1"/>
</dbReference>
<comment type="caution">
    <text evidence="5">The sequence shown here is derived from an EMBL/GenBank/DDBJ whole genome shotgun (WGS) entry which is preliminary data.</text>
</comment>
<dbReference type="Gene3D" id="1.25.40.10">
    <property type="entry name" value="Tetratricopeptide repeat domain"/>
    <property type="match status" value="1"/>
</dbReference>
<evidence type="ECO:0000256" key="2">
    <source>
        <dbReference type="ARBA" id="ARBA00022927"/>
    </source>
</evidence>
<accession>A0A3M6X839</accession>
<protein>
    <recommendedName>
        <fullName evidence="4">Vps41 beta-propeller domain-containing protein</fullName>
    </recommendedName>
</protein>
<dbReference type="InterPro" id="IPR015943">
    <property type="entry name" value="WD40/YVTN_repeat-like_dom_sf"/>
</dbReference>
<dbReference type="OrthoDB" id="244107at2759"/>
<feature type="compositionally biased region" description="Low complexity" evidence="3">
    <location>
        <begin position="166"/>
        <end position="179"/>
    </location>
</feature>
<dbReference type="InterPro" id="IPR057780">
    <property type="entry name" value="Beta-prop_Vps41"/>
</dbReference>
<evidence type="ECO:0000256" key="3">
    <source>
        <dbReference type="SAM" id="MobiDB-lite"/>
    </source>
</evidence>
<dbReference type="InterPro" id="IPR036322">
    <property type="entry name" value="WD40_repeat_dom_sf"/>
</dbReference>
<feature type="compositionally biased region" description="Low complexity" evidence="3">
    <location>
        <begin position="588"/>
        <end position="604"/>
    </location>
</feature>
<feature type="domain" description="Vps41 beta-propeller" evidence="4">
    <location>
        <begin position="196"/>
        <end position="327"/>
    </location>
</feature>
<dbReference type="GO" id="GO:0030897">
    <property type="term" value="C:HOPS complex"/>
    <property type="evidence" value="ECO:0007669"/>
    <property type="project" value="TreeGrafter"/>
</dbReference>
<dbReference type="InterPro" id="IPR011990">
    <property type="entry name" value="TPR-like_helical_dom_sf"/>
</dbReference>
<dbReference type="GO" id="GO:0034058">
    <property type="term" value="P:endosomal vesicle fusion"/>
    <property type="evidence" value="ECO:0007669"/>
    <property type="project" value="TreeGrafter"/>
</dbReference>
<sequence length="1326" mass="144667">MLHTIRTLRASTNACDMSDDVDATDDSLLHLPPPAVAAPDEQPSNGAAEPEPEADDEEEEEDDEPKLKYTQLTGSLSGIYRNGDSTSAFTVAGDKMVVGTHSGNTHVLGLPGLQLIRSYRAHSATITSVSISPTPPPPSTVKAQDGSTQVLAPSGPQGRTQSIRDSTSTTNSPRTPSGSHQQASQPVPNTPSNQIYIATSSIDGHVCISSLIDPKDVQLRNFARPVQAVALSPDYKNDRTYLSGGLAGQLILTIGGKAGVSTDANTNSTAAAASGWLGSIGLGGGGGGGKDTSLHSGEGSISTIKWSPSGKWVVWVNEEGIKIMRSHLKLGSEEHDDAWRRIAHAPKPNLKAWRDMAGVWKARAEWVEDKNLESDDLAGRGSETFTNGLSNGNGTADTPKRKKKIEKLVVGWGDFAWILHVSAGAGYTAHSGQKQVGTADIIHKLQFRDCVVSGISLFTPSLVAILAYRTRDDDDKPIVSNETLSKGRLRHRRTGLRPHLRLVNASDGTEEDVDELPISRFETLSAQDYHLGTIFMPTPLPEKATAQQKGALEAAWEAAGGGYAARLFNSSASIVSGGSGDRNERASGKAGSISSPSPSISGMSRVNSAPTRSATEAHPFMLEPGLKLFIQSPYDCVLAIKRDLNDHLKWLLDHEKFAEAWTLLEDHPEIVEVSGQERSQHGSQPPTPSRADRSLADFFADSDSQTTVSVSQSREAQQASAAAKEKRRIGDLWLQQLVADEDWPEAGRVAGKVLGTSSRWEHWVWTFAQANKFDDITPFIPPARAEEGGKVLPSMVYEVVLGHYIVANPQKVGELLDIWDPEMFDAGSVITAIEARLESGEVSQEADAEDWKVLMESLARLYVVHGRGREALRCWIRCQNADKAFEMIKSEKLVDAIADDVPGLLMLRVSKEQIRSADLSELEEASSEALQLLVEEARRGTVPTEAVIRQLERKDGIFKPFLFFYFRALWRGPPNQDTSLPRRKFDRNLEEGRALVEDHADLAVSLFVEYDREILMAFLRASNLYNYDRAAALCEQRHYISELVYILSKTGQTKRALFLIIGELGDVRQAISFAKENGELWDDLLDYSMDKPHFIKGLLEEVGTTIDPVKMVRRIPEGLEIEGLKHGIQTLVREFEIQYSISEGVAKVLRGEVAMGMDTLRAGRKKAVRFDVAHEGPEDVDISTKDVPTALPDGQEALPVNKRNVESKAVKPGHCVGCGDPFSEEGKSSACLLKASSRMLNNFTTEREPLIGFACGHVYHLTCILRANPDTDDEDKIDRLLEQLGRGDNDGENYSGRSVGAKVAHAHIIKNVVQGGCRHCFVPEGA</sequence>
<evidence type="ECO:0000313" key="5">
    <source>
        <dbReference type="EMBL" id="RMX87034.1"/>
    </source>
</evidence>
<feature type="region of interest" description="Disordered" evidence="3">
    <location>
        <begin position="16"/>
        <end position="66"/>
    </location>
</feature>
<organism evidence="5 6">
    <name type="scientific">Hortaea werneckii</name>
    <name type="common">Black yeast</name>
    <name type="synonym">Cladosporium werneckii</name>
    <dbReference type="NCBI Taxonomy" id="91943"/>
    <lineage>
        <taxon>Eukaryota</taxon>
        <taxon>Fungi</taxon>
        <taxon>Dikarya</taxon>
        <taxon>Ascomycota</taxon>
        <taxon>Pezizomycotina</taxon>
        <taxon>Dothideomycetes</taxon>
        <taxon>Dothideomycetidae</taxon>
        <taxon>Mycosphaerellales</taxon>
        <taxon>Teratosphaeriaceae</taxon>
        <taxon>Hortaea</taxon>
    </lineage>
</organism>
<dbReference type="PANTHER" id="PTHR12616">
    <property type="entry name" value="VACUOLAR PROTEIN SORTING VPS41"/>
    <property type="match status" value="1"/>
</dbReference>
<dbReference type="SMART" id="SM00299">
    <property type="entry name" value="CLH"/>
    <property type="match status" value="1"/>
</dbReference>
<evidence type="ECO:0000259" key="4">
    <source>
        <dbReference type="Pfam" id="PF23411"/>
    </source>
</evidence>
<dbReference type="GO" id="GO:0005770">
    <property type="term" value="C:late endosome"/>
    <property type="evidence" value="ECO:0007669"/>
    <property type="project" value="TreeGrafter"/>
</dbReference>
<feature type="region of interest" description="Disordered" evidence="3">
    <location>
        <begin position="127"/>
        <end position="194"/>
    </location>
</feature>
<dbReference type="Gene3D" id="2.130.10.10">
    <property type="entry name" value="YVTN repeat-like/Quinoprotein amine dehydrogenase"/>
    <property type="match status" value="1"/>
</dbReference>
<dbReference type="GO" id="GO:0006623">
    <property type="term" value="P:protein targeting to vacuole"/>
    <property type="evidence" value="ECO:0007669"/>
    <property type="project" value="InterPro"/>
</dbReference>
<dbReference type="InterPro" id="IPR000547">
    <property type="entry name" value="Clathrin_H-chain/VPS_repeat"/>
</dbReference>
<feature type="compositionally biased region" description="Polar residues" evidence="3">
    <location>
        <begin position="145"/>
        <end position="165"/>
    </location>
</feature>
<feature type="compositionally biased region" description="Polar residues" evidence="3">
    <location>
        <begin position="180"/>
        <end position="194"/>
    </location>
</feature>
<name>A0A3M6X839_HORWE</name>
<feature type="domain" description="Vps41 beta-propeller" evidence="4">
    <location>
        <begin position="406"/>
        <end position="533"/>
    </location>
</feature>
<dbReference type="Pfam" id="PF23556">
    <property type="entry name" value="TPR_Vps41"/>
    <property type="match status" value="1"/>
</dbReference>
<proteinExistence type="predicted"/>
<feature type="compositionally biased region" description="Acidic residues" evidence="3">
    <location>
        <begin position="50"/>
        <end position="64"/>
    </location>
</feature>
<gene>
    <name evidence="5" type="ORF">D0869_02663</name>
</gene>
<dbReference type="EMBL" id="QWIJ01000136">
    <property type="protein sequence ID" value="RMX87034.1"/>
    <property type="molecule type" value="Genomic_DNA"/>
</dbReference>
<dbReference type="SUPFAM" id="SSF50978">
    <property type="entry name" value="WD40 repeat-like"/>
    <property type="match status" value="1"/>
</dbReference>
<dbReference type="GO" id="GO:0016236">
    <property type="term" value="P:macroautophagy"/>
    <property type="evidence" value="ECO:0007669"/>
    <property type="project" value="TreeGrafter"/>
</dbReference>
<evidence type="ECO:0000313" key="6">
    <source>
        <dbReference type="Proteomes" id="UP000281245"/>
    </source>
</evidence>
<dbReference type="GO" id="GO:0009267">
    <property type="term" value="P:cellular response to starvation"/>
    <property type="evidence" value="ECO:0007669"/>
    <property type="project" value="TreeGrafter"/>
</dbReference>
<evidence type="ECO:0000256" key="1">
    <source>
        <dbReference type="ARBA" id="ARBA00022448"/>
    </source>
</evidence>
<dbReference type="Pfam" id="PF23411">
    <property type="entry name" value="Beta-prop_Vps41"/>
    <property type="match status" value="2"/>
</dbReference>
<dbReference type="Proteomes" id="UP000281245">
    <property type="component" value="Unassembled WGS sequence"/>
</dbReference>
<dbReference type="InterPro" id="IPR045111">
    <property type="entry name" value="Vps41/Vps8"/>
</dbReference>
<feature type="region of interest" description="Disordered" evidence="3">
    <location>
        <begin position="674"/>
        <end position="693"/>
    </location>
</feature>
<keyword evidence="2" id="KW-0653">Protein transport</keyword>